<dbReference type="AlphaFoldDB" id="A0A921QMB9"/>
<evidence type="ECO:0000313" key="2">
    <source>
        <dbReference type="Proteomes" id="UP000807115"/>
    </source>
</evidence>
<name>A0A921QMB9_SORBI</name>
<gene>
    <name evidence="1" type="ORF">BDA96_07G229400</name>
</gene>
<reference evidence="1" key="2">
    <citation type="submission" date="2020-10" db="EMBL/GenBank/DDBJ databases">
        <authorList>
            <person name="Cooper E.A."/>
            <person name="Brenton Z.W."/>
            <person name="Flinn B.S."/>
            <person name="Jenkins J."/>
            <person name="Shu S."/>
            <person name="Flowers D."/>
            <person name="Luo F."/>
            <person name="Wang Y."/>
            <person name="Xia P."/>
            <person name="Barry K."/>
            <person name="Daum C."/>
            <person name="Lipzen A."/>
            <person name="Yoshinaga Y."/>
            <person name="Schmutz J."/>
            <person name="Saski C."/>
            <person name="Vermerris W."/>
            <person name="Kresovich S."/>
        </authorList>
    </citation>
    <scope>NUCLEOTIDE SEQUENCE</scope>
</reference>
<sequence length="89" mass="10314">MILKQLGLLLVFIALPSFCFKNLRKMGWWLVIRAICVFLPHTQIVVDEDAYISNIQPEFNASCTNWTWELLQVFFGISSEIQDGSTLYK</sequence>
<dbReference type="EMBL" id="CM027686">
    <property type="protein sequence ID" value="KAG0524644.1"/>
    <property type="molecule type" value="Genomic_DNA"/>
</dbReference>
<reference evidence="1" key="1">
    <citation type="journal article" date="2019" name="BMC Genomics">
        <title>A new reference genome for Sorghum bicolor reveals high levels of sequence similarity between sweet and grain genotypes: implications for the genetics of sugar metabolism.</title>
        <authorList>
            <person name="Cooper E.A."/>
            <person name="Brenton Z.W."/>
            <person name="Flinn B.S."/>
            <person name="Jenkins J."/>
            <person name="Shu S."/>
            <person name="Flowers D."/>
            <person name="Luo F."/>
            <person name="Wang Y."/>
            <person name="Xia P."/>
            <person name="Barry K."/>
            <person name="Daum C."/>
            <person name="Lipzen A."/>
            <person name="Yoshinaga Y."/>
            <person name="Schmutz J."/>
            <person name="Saski C."/>
            <person name="Vermerris W."/>
            <person name="Kresovich S."/>
        </authorList>
    </citation>
    <scope>NUCLEOTIDE SEQUENCE</scope>
</reference>
<comment type="caution">
    <text evidence="1">The sequence shown here is derived from an EMBL/GenBank/DDBJ whole genome shotgun (WGS) entry which is preliminary data.</text>
</comment>
<organism evidence="1 2">
    <name type="scientific">Sorghum bicolor</name>
    <name type="common">Sorghum</name>
    <name type="synonym">Sorghum vulgare</name>
    <dbReference type="NCBI Taxonomy" id="4558"/>
    <lineage>
        <taxon>Eukaryota</taxon>
        <taxon>Viridiplantae</taxon>
        <taxon>Streptophyta</taxon>
        <taxon>Embryophyta</taxon>
        <taxon>Tracheophyta</taxon>
        <taxon>Spermatophyta</taxon>
        <taxon>Magnoliopsida</taxon>
        <taxon>Liliopsida</taxon>
        <taxon>Poales</taxon>
        <taxon>Poaceae</taxon>
        <taxon>PACMAD clade</taxon>
        <taxon>Panicoideae</taxon>
        <taxon>Andropogonodae</taxon>
        <taxon>Andropogoneae</taxon>
        <taxon>Sorghinae</taxon>
        <taxon>Sorghum</taxon>
    </lineage>
</organism>
<evidence type="ECO:0000313" key="1">
    <source>
        <dbReference type="EMBL" id="KAG0524644.1"/>
    </source>
</evidence>
<proteinExistence type="predicted"/>
<accession>A0A921QMB9</accession>
<dbReference type="Proteomes" id="UP000807115">
    <property type="component" value="Chromosome 7"/>
</dbReference>
<protein>
    <submittedName>
        <fullName evidence="1">Uncharacterized protein</fullName>
    </submittedName>
</protein>